<evidence type="ECO:0000313" key="4">
    <source>
        <dbReference type="Proteomes" id="UP000700596"/>
    </source>
</evidence>
<accession>A0A9P9DPU0</accession>
<reference evidence="3" key="1">
    <citation type="journal article" date="2021" name="Nat. Commun.">
        <title>Genetic determinants of endophytism in the Arabidopsis root mycobiome.</title>
        <authorList>
            <person name="Mesny F."/>
            <person name="Miyauchi S."/>
            <person name="Thiergart T."/>
            <person name="Pickel B."/>
            <person name="Atanasova L."/>
            <person name="Karlsson M."/>
            <person name="Huettel B."/>
            <person name="Barry K.W."/>
            <person name="Haridas S."/>
            <person name="Chen C."/>
            <person name="Bauer D."/>
            <person name="Andreopoulos W."/>
            <person name="Pangilinan J."/>
            <person name="LaButti K."/>
            <person name="Riley R."/>
            <person name="Lipzen A."/>
            <person name="Clum A."/>
            <person name="Drula E."/>
            <person name="Henrissat B."/>
            <person name="Kohler A."/>
            <person name="Grigoriev I.V."/>
            <person name="Martin F.M."/>
            <person name="Hacquard S."/>
        </authorList>
    </citation>
    <scope>NUCLEOTIDE SEQUENCE</scope>
    <source>
        <strain evidence="3">MPI-CAGE-CH-0243</strain>
    </source>
</reference>
<dbReference type="InterPro" id="IPR050282">
    <property type="entry name" value="Cycloisomerase_2"/>
</dbReference>
<dbReference type="EMBL" id="JAGMWT010000009">
    <property type="protein sequence ID" value="KAH7122832.1"/>
    <property type="molecule type" value="Genomic_DNA"/>
</dbReference>
<feature type="chain" id="PRO_5040437383" evidence="2">
    <location>
        <begin position="18"/>
        <end position="403"/>
    </location>
</feature>
<dbReference type="Gene3D" id="2.130.10.10">
    <property type="entry name" value="YVTN repeat-like/Quinoprotein amine dehydrogenase"/>
    <property type="match status" value="1"/>
</dbReference>
<dbReference type="SUPFAM" id="SSF50974">
    <property type="entry name" value="Nitrous oxide reductase, N-terminal domain"/>
    <property type="match status" value="1"/>
</dbReference>
<evidence type="ECO:0000256" key="1">
    <source>
        <dbReference type="ARBA" id="ARBA00005564"/>
    </source>
</evidence>
<dbReference type="Pfam" id="PF10282">
    <property type="entry name" value="Lactonase"/>
    <property type="match status" value="1"/>
</dbReference>
<keyword evidence="2" id="KW-0732">Signal</keyword>
<dbReference type="GO" id="GO:0017057">
    <property type="term" value="F:6-phosphogluconolactonase activity"/>
    <property type="evidence" value="ECO:0007669"/>
    <property type="project" value="TreeGrafter"/>
</dbReference>
<dbReference type="OrthoDB" id="9972196at2759"/>
<organism evidence="3 4">
    <name type="scientific">Dendryphion nanum</name>
    <dbReference type="NCBI Taxonomy" id="256645"/>
    <lineage>
        <taxon>Eukaryota</taxon>
        <taxon>Fungi</taxon>
        <taxon>Dikarya</taxon>
        <taxon>Ascomycota</taxon>
        <taxon>Pezizomycotina</taxon>
        <taxon>Dothideomycetes</taxon>
        <taxon>Pleosporomycetidae</taxon>
        <taxon>Pleosporales</taxon>
        <taxon>Torulaceae</taxon>
        <taxon>Dendryphion</taxon>
    </lineage>
</organism>
<dbReference type="PANTHER" id="PTHR30344:SF1">
    <property type="entry name" value="6-PHOSPHOGLUCONOLACTONASE"/>
    <property type="match status" value="1"/>
</dbReference>
<gene>
    <name evidence="3" type="ORF">B0J11DRAFT_532335</name>
</gene>
<proteinExistence type="inferred from homology"/>
<comment type="similarity">
    <text evidence="1">Belongs to the cycloisomerase 2 family.</text>
</comment>
<feature type="signal peptide" evidence="2">
    <location>
        <begin position="1"/>
        <end position="17"/>
    </location>
</feature>
<name>A0A9P9DPU0_9PLEO</name>
<sequence>MGISHLAVALLAGTASACKYTLYATTFKNATSPTAPGTVVTLEFTQDHKTGVSSLKQVAQNYDCGMQPTWTTLSKGDGNKTTLECLDESWAGPNGSINALTSQDGATFKSGGVFTVAPSPVHIETVTYKSGEYRFLANFEKTAAGITVLKKTANGSFSLVQAVALPTGAQIHQTVLHPSREYLIAEDYGLGLHRVYSICGDSGKLTELKTEKAEAGVRHAAFSAPGGKFSNATTFMHSVNELENTITSFKVGHFEDGKGLIFTKVGSVSTYPGRQTPAGAKASEIVESDGFIIASNRNATIFKTQNPDPTNSTQIDSDSLATFKIDTDGKLVNGQLSISGGSFPRHFSLPKKDGSLIAVANQESNSITVYERDVATGKIGKALASAIKLPGGVSNVIWGAKQA</sequence>
<dbReference type="AlphaFoldDB" id="A0A9P9DPU0"/>
<protein>
    <submittedName>
        <fullName evidence="3">3-carboxymuconate cyclase</fullName>
    </submittedName>
</protein>
<dbReference type="PANTHER" id="PTHR30344">
    <property type="entry name" value="6-PHOSPHOGLUCONOLACTONASE-RELATED"/>
    <property type="match status" value="1"/>
</dbReference>
<evidence type="ECO:0000313" key="3">
    <source>
        <dbReference type="EMBL" id="KAH7122832.1"/>
    </source>
</evidence>
<keyword evidence="4" id="KW-1185">Reference proteome</keyword>
<dbReference type="InterPro" id="IPR019405">
    <property type="entry name" value="Lactonase_7-beta_prop"/>
</dbReference>
<dbReference type="InterPro" id="IPR011045">
    <property type="entry name" value="N2O_reductase_N"/>
</dbReference>
<evidence type="ECO:0000256" key="2">
    <source>
        <dbReference type="SAM" id="SignalP"/>
    </source>
</evidence>
<dbReference type="InterPro" id="IPR015943">
    <property type="entry name" value="WD40/YVTN_repeat-like_dom_sf"/>
</dbReference>
<comment type="caution">
    <text evidence="3">The sequence shown here is derived from an EMBL/GenBank/DDBJ whole genome shotgun (WGS) entry which is preliminary data.</text>
</comment>
<dbReference type="Proteomes" id="UP000700596">
    <property type="component" value="Unassembled WGS sequence"/>
</dbReference>